<dbReference type="EC" id="2.3.2.2" evidence="2"/>
<protein>
    <submittedName>
        <fullName evidence="2">Putative gamma-glutamyltransferase YwrD</fullName>
        <ecNumber evidence="2">2.3.2.2</ecNumber>
    </submittedName>
</protein>
<dbReference type="RefSeq" id="WP_073603926.1">
    <property type="nucleotide sequence ID" value="NZ_FQXZ01000022.1"/>
</dbReference>
<evidence type="ECO:0000256" key="1">
    <source>
        <dbReference type="SAM" id="MobiDB-lite"/>
    </source>
</evidence>
<dbReference type="InterPro" id="IPR052896">
    <property type="entry name" value="GGT-like_enzyme"/>
</dbReference>
<dbReference type="STRING" id="1216006.VA7868_02256"/>
<accession>A0A1M5Z3N7</accession>
<dbReference type="Gene3D" id="3.60.20.40">
    <property type="match status" value="1"/>
</dbReference>
<evidence type="ECO:0000313" key="3">
    <source>
        <dbReference type="Proteomes" id="UP000184608"/>
    </source>
</evidence>
<dbReference type="PANTHER" id="PTHR43881">
    <property type="entry name" value="GAMMA-GLUTAMYLTRANSPEPTIDASE (AFU_ORTHOLOGUE AFUA_4G13580)"/>
    <property type="match status" value="1"/>
</dbReference>
<dbReference type="InterPro" id="IPR043137">
    <property type="entry name" value="GGT_ssub_C"/>
</dbReference>
<dbReference type="InterPro" id="IPR029055">
    <property type="entry name" value="Ntn_hydrolases_N"/>
</dbReference>
<dbReference type="PRINTS" id="PR01210">
    <property type="entry name" value="GGTRANSPTASE"/>
</dbReference>
<dbReference type="GO" id="GO:0103068">
    <property type="term" value="F:leukotriene C4 gamma-glutamyl transferase activity"/>
    <property type="evidence" value="ECO:0007669"/>
    <property type="project" value="UniProtKB-EC"/>
</dbReference>
<dbReference type="SUPFAM" id="SSF56235">
    <property type="entry name" value="N-terminal nucleophile aminohydrolases (Ntn hydrolases)"/>
    <property type="match status" value="1"/>
</dbReference>
<feature type="region of interest" description="Disordered" evidence="1">
    <location>
        <begin position="508"/>
        <end position="533"/>
    </location>
</feature>
<dbReference type="Pfam" id="PF01019">
    <property type="entry name" value="G_glu_transpept"/>
    <property type="match status" value="1"/>
</dbReference>
<keyword evidence="2" id="KW-0808">Transferase</keyword>
<sequence>MSYQTAFTAPHHLAAQTGQQILDSGGTACEAMVAAAAMIAVQYPHMNGLGGDSFWLIAKPGQPPVAIDGCGAAALAIDVDAYRAGGDALPESGGSAAITMAGTVSAWQKALAINPGRKTLGELLSPAAVAAAQGIEVTQSLAAASEKTRPRFRGLDAFAHTFLPSGHLLQPGDTVVNPALAKTLNTLAEQGLDDFYRGGLAQRMAQDLAAAGSPITLADFHHHQARVMQPLTVQTSKGQLYNLGAPTQGIASLLILAIYDRLAAQAKTETDHVHLLVEATKQAFIIRDREAGDESCLTRPLQHWLDDSVVEQCTDQVSLTRALPWPHQAQPGDTVWMGATDKDGTMVSFIQSVYWEFGSGVLLPETGIVWNNRAKSFSLSAAHHNVLAPGKKPFHTLNPAYAELADGRRMVYGTMGGEGQPQTQSCLFSRYLYQNYPLRDAVAAPRWLLGRTWGDDTHHLRLEQALYDQCADALKQRGHDVIAVADRNELMGHAGAIVLDAQGAVTATSDPRSDGTSFSGSEDTGVSLNGENQ</sequence>
<keyword evidence="3" id="KW-1185">Reference proteome</keyword>
<dbReference type="EMBL" id="FQXZ01000022">
    <property type="protein sequence ID" value="SHI18882.1"/>
    <property type="molecule type" value="Genomic_DNA"/>
</dbReference>
<name>A0A1M5Z3N7_9VIBR</name>
<evidence type="ECO:0000313" key="2">
    <source>
        <dbReference type="EMBL" id="SHI18882.1"/>
    </source>
</evidence>
<dbReference type="AlphaFoldDB" id="A0A1M5Z3N7"/>
<dbReference type="Proteomes" id="UP000184608">
    <property type="component" value="Unassembled WGS sequence"/>
</dbReference>
<keyword evidence="2" id="KW-0012">Acyltransferase</keyword>
<dbReference type="InterPro" id="IPR043138">
    <property type="entry name" value="GGT_lsub"/>
</dbReference>
<dbReference type="Gene3D" id="1.10.246.130">
    <property type="match status" value="1"/>
</dbReference>
<reference evidence="2 3" key="1">
    <citation type="submission" date="2016-11" db="EMBL/GenBank/DDBJ databases">
        <authorList>
            <person name="Jaros S."/>
            <person name="Januszkiewicz K."/>
            <person name="Wedrychowicz H."/>
        </authorList>
    </citation>
    <scope>NUCLEOTIDE SEQUENCE [LARGE SCALE GENOMIC DNA]</scope>
    <source>
        <strain evidence="2 3">CECT 7868</strain>
    </source>
</reference>
<dbReference type="OrthoDB" id="5297205at2"/>
<dbReference type="PANTHER" id="PTHR43881:SF5">
    <property type="entry name" value="GAMMA-GLUTAMYLTRANSPEPTIDASE"/>
    <property type="match status" value="1"/>
</dbReference>
<proteinExistence type="predicted"/>
<gene>
    <name evidence="2" type="primary">ywrD</name>
    <name evidence="2" type="ORF">VA7868_02256</name>
</gene>
<organism evidence="2 3">
    <name type="scientific">Vibrio aerogenes CECT 7868</name>
    <dbReference type="NCBI Taxonomy" id="1216006"/>
    <lineage>
        <taxon>Bacteria</taxon>
        <taxon>Pseudomonadati</taxon>
        <taxon>Pseudomonadota</taxon>
        <taxon>Gammaproteobacteria</taxon>
        <taxon>Vibrionales</taxon>
        <taxon>Vibrionaceae</taxon>
        <taxon>Vibrio</taxon>
    </lineage>
</organism>